<protein>
    <submittedName>
        <fullName evidence="1">Uncharacterized protein</fullName>
    </submittedName>
</protein>
<evidence type="ECO:0000313" key="2">
    <source>
        <dbReference type="Proteomes" id="UP000675880"/>
    </source>
</evidence>
<accession>A0ABM8QMB9</accession>
<organism evidence="1 2">
    <name type="scientific">Nitrospira defluvii</name>
    <dbReference type="NCBI Taxonomy" id="330214"/>
    <lineage>
        <taxon>Bacteria</taxon>
        <taxon>Pseudomonadati</taxon>
        <taxon>Nitrospirota</taxon>
        <taxon>Nitrospiria</taxon>
        <taxon>Nitrospirales</taxon>
        <taxon>Nitrospiraceae</taxon>
        <taxon>Nitrospira</taxon>
    </lineage>
</organism>
<evidence type="ECO:0000313" key="1">
    <source>
        <dbReference type="EMBL" id="CAE6705234.1"/>
    </source>
</evidence>
<gene>
    <name evidence="1" type="ORF">NSPZN2_10938</name>
</gene>
<dbReference type="EMBL" id="CAJNBJ010000001">
    <property type="protein sequence ID" value="CAE6705234.1"/>
    <property type="molecule type" value="Genomic_DNA"/>
</dbReference>
<proteinExistence type="predicted"/>
<name>A0ABM8QMB9_9BACT</name>
<sequence>MTWFVTPDVTRQRIREEQLTDYVTYREERLGVPGFLGTVRDLFSETSLFETDLSLFHF</sequence>
<reference evidence="1 2" key="1">
    <citation type="submission" date="2021-02" db="EMBL/GenBank/DDBJ databases">
        <authorList>
            <person name="Han P."/>
        </authorList>
    </citation>
    <scope>NUCLEOTIDE SEQUENCE [LARGE SCALE GENOMIC DNA]</scope>
    <source>
        <strain evidence="1">Candidatus Nitrospira sp. ZN2</strain>
    </source>
</reference>
<dbReference type="Proteomes" id="UP000675880">
    <property type="component" value="Unassembled WGS sequence"/>
</dbReference>
<comment type="caution">
    <text evidence="1">The sequence shown here is derived from an EMBL/GenBank/DDBJ whole genome shotgun (WGS) entry which is preliminary data.</text>
</comment>
<keyword evidence="2" id="KW-1185">Reference proteome</keyword>